<name>A0A428Z339_KIBAR</name>
<feature type="compositionally biased region" description="Basic and acidic residues" evidence="8">
    <location>
        <begin position="391"/>
        <end position="402"/>
    </location>
</feature>
<feature type="transmembrane region" description="Helical" evidence="9">
    <location>
        <begin position="99"/>
        <end position="120"/>
    </location>
</feature>
<dbReference type="PROSITE" id="PS00216">
    <property type="entry name" value="SUGAR_TRANSPORT_1"/>
    <property type="match status" value="1"/>
</dbReference>
<evidence type="ECO:0000256" key="5">
    <source>
        <dbReference type="ARBA" id="ARBA00022692"/>
    </source>
</evidence>
<comment type="caution">
    <text evidence="11">The sequence shown here is derived from an EMBL/GenBank/DDBJ whole genome shotgun (WGS) entry which is preliminary data.</text>
</comment>
<feature type="domain" description="Major facilitator superfamily (MFS) profile" evidence="10">
    <location>
        <begin position="8"/>
        <end position="388"/>
    </location>
</feature>
<keyword evidence="4" id="KW-1003">Cell membrane</keyword>
<feature type="transmembrane region" description="Helical" evidence="9">
    <location>
        <begin position="278"/>
        <end position="297"/>
    </location>
</feature>
<dbReference type="Pfam" id="PF07690">
    <property type="entry name" value="MFS_1"/>
    <property type="match status" value="1"/>
</dbReference>
<evidence type="ECO:0000256" key="1">
    <source>
        <dbReference type="ARBA" id="ARBA00004651"/>
    </source>
</evidence>
<accession>A0A428Z339</accession>
<dbReference type="InterPro" id="IPR036259">
    <property type="entry name" value="MFS_trans_sf"/>
</dbReference>
<dbReference type="GO" id="GO:0005886">
    <property type="term" value="C:plasma membrane"/>
    <property type="evidence" value="ECO:0007669"/>
    <property type="project" value="UniProtKB-SubCell"/>
</dbReference>
<evidence type="ECO:0000256" key="6">
    <source>
        <dbReference type="ARBA" id="ARBA00022989"/>
    </source>
</evidence>
<comment type="subcellular location">
    <subcellularLocation>
        <location evidence="1">Cell membrane</location>
        <topology evidence="1">Multi-pass membrane protein</topology>
    </subcellularLocation>
</comment>
<dbReference type="AlphaFoldDB" id="A0A428Z339"/>
<feature type="region of interest" description="Disordered" evidence="8">
    <location>
        <begin position="391"/>
        <end position="428"/>
    </location>
</feature>
<dbReference type="GO" id="GO:1990961">
    <property type="term" value="P:xenobiotic detoxification by transmembrane export across the plasma membrane"/>
    <property type="evidence" value="ECO:0007669"/>
    <property type="project" value="InterPro"/>
</dbReference>
<protein>
    <submittedName>
        <fullName evidence="11">Bcr/CflA family drug resistance efflux transporter</fullName>
    </submittedName>
</protein>
<dbReference type="EMBL" id="QHKI01000029">
    <property type="protein sequence ID" value="RSM80367.1"/>
    <property type="molecule type" value="Genomic_DNA"/>
</dbReference>
<gene>
    <name evidence="11" type="ORF">DMH04_29985</name>
</gene>
<feature type="transmembrane region" description="Helical" evidence="9">
    <location>
        <begin position="336"/>
        <end position="355"/>
    </location>
</feature>
<evidence type="ECO:0000256" key="8">
    <source>
        <dbReference type="SAM" id="MobiDB-lite"/>
    </source>
</evidence>
<keyword evidence="6 9" id="KW-1133">Transmembrane helix</keyword>
<dbReference type="Gene3D" id="1.20.1720.10">
    <property type="entry name" value="Multidrug resistance protein D"/>
    <property type="match status" value="1"/>
</dbReference>
<evidence type="ECO:0000256" key="9">
    <source>
        <dbReference type="SAM" id="Phobius"/>
    </source>
</evidence>
<dbReference type="SUPFAM" id="SSF103473">
    <property type="entry name" value="MFS general substrate transporter"/>
    <property type="match status" value="1"/>
</dbReference>
<proteinExistence type="inferred from homology"/>
<dbReference type="OrthoDB" id="9814303at2"/>
<dbReference type="PANTHER" id="PTHR23502">
    <property type="entry name" value="MAJOR FACILITATOR SUPERFAMILY"/>
    <property type="match status" value="1"/>
</dbReference>
<dbReference type="PROSITE" id="PS50850">
    <property type="entry name" value="MFS"/>
    <property type="match status" value="1"/>
</dbReference>
<feature type="transmembrane region" description="Helical" evidence="9">
    <location>
        <begin position="250"/>
        <end position="271"/>
    </location>
</feature>
<keyword evidence="3" id="KW-0813">Transport</keyword>
<dbReference type="Proteomes" id="UP000287547">
    <property type="component" value="Unassembled WGS sequence"/>
</dbReference>
<dbReference type="InterPro" id="IPR020846">
    <property type="entry name" value="MFS_dom"/>
</dbReference>
<comment type="similarity">
    <text evidence="2">Belongs to the major facilitator superfamily. Bcr/CmlA family.</text>
</comment>
<feature type="transmembrane region" description="Helical" evidence="9">
    <location>
        <begin position="74"/>
        <end position="93"/>
    </location>
</feature>
<dbReference type="FunFam" id="1.20.1720.10:FF:000005">
    <property type="entry name" value="Bcr/CflA family efflux transporter"/>
    <property type="match status" value="1"/>
</dbReference>
<feature type="transmembrane region" description="Helical" evidence="9">
    <location>
        <begin position="7"/>
        <end position="23"/>
    </location>
</feature>
<evidence type="ECO:0000313" key="12">
    <source>
        <dbReference type="Proteomes" id="UP000287547"/>
    </source>
</evidence>
<dbReference type="InterPro" id="IPR005829">
    <property type="entry name" value="Sugar_transporter_CS"/>
</dbReference>
<reference evidence="11 12" key="1">
    <citation type="submission" date="2018-05" db="EMBL/GenBank/DDBJ databases">
        <title>Evolution of GPA BGCs.</title>
        <authorList>
            <person name="Waglechner N."/>
            <person name="Wright G.D."/>
        </authorList>
    </citation>
    <scope>NUCLEOTIDE SEQUENCE [LARGE SCALE GENOMIC DNA]</scope>
    <source>
        <strain evidence="11 12">A82846</strain>
    </source>
</reference>
<keyword evidence="7 9" id="KW-0472">Membrane</keyword>
<dbReference type="NCBIfam" id="TIGR00710">
    <property type="entry name" value="efflux_Bcr_CflA"/>
    <property type="match status" value="1"/>
</dbReference>
<feature type="transmembrane region" description="Helical" evidence="9">
    <location>
        <begin position="132"/>
        <end position="150"/>
    </location>
</feature>
<evidence type="ECO:0000256" key="2">
    <source>
        <dbReference type="ARBA" id="ARBA00006236"/>
    </source>
</evidence>
<sequence length="428" mass="44152">MHVKRVRITLILGALSAFAPISIDMYLPGFPVMTAQLGSSASAIQLTLTAFVISLALGQAIAGPLSDAYGRRRPLIFGLVLYAVASVACAFAPSAYALVAFRAVQGLGAATGIVIARAAVRDLYSGTALARFFSSLMLITGLAPILAPVIGGELLRFTSWRGIFLVLSVFGALLLLSTVLGLPETLPEERRQPARLGPVLRSYGRLIRNRLFLGYCLTAALLFAALFAYISGSPFVLQDVYGLTPQQFSWVFGANSVGIIIAGQLGGWLVARFPPRRLVAAGLAMGLTGGAGLVAAVTTGAGLVLILIPLFLIVSSVGIVMPNAAALALADQADNAGAASALIGITQFIVGGSLAPLAGLGALAMAVLMASFAVASTLTFVVLARHQANRQDDDHSAGDQRGDQPATRAGEHASDKAATAGEQQLPAC</sequence>
<dbReference type="InterPro" id="IPR004812">
    <property type="entry name" value="Efflux_drug-R_Bcr/CmlA"/>
</dbReference>
<feature type="transmembrane region" description="Helical" evidence="9">
    <location>
        <begin position="211"/>
        <end position="230"/>
    </location>
</feature>
<feature type="transmembrane region" description="Helical" evidence="9">
    <location>
        <begin position="303"/>
        <end position="329"/>
    </location>
</feature>
<evidence type="ECO:0000256" key="4">
    <source>
        <dbReference type="ARBA" id="ARBA00022475"/>
    </source>
</evidence>
<feature type="transmembrane region" description="Helical" evidence="9">
    <location>
        <begin position="162"/>
        <end position="182"/>
    </location>
</feature>
<dbReference type="InterPro" id="IPR011701">
    <property type="entry name" value="MFS"/>
</dbReference>
<feature type="transmembrane region" description="Helical" evidence="9">
    <location>
        <begin position="43"/>
        <end position="62"/>
    </location>
</feature>
<dbReference type="PANTHER" id="PTHR23502:SF132">
    <property type="entry name" value="POLYAMINE TRANSPORTER 2-RELATED"/>
    <property type="match status" value="1"/>
</dbReference>
<dbReference type="GO" id="GO:0042910">
    <property type="term" value="F:xenobiotic transmembrane transporter activity"/>
    <property type="evidence" value="ECO:0007669"/>
    <property type="project" value="InterPro"/>
</dbReference>
<organism evidence="11 12">
    <name type="scientific">Kibdelosporangium aridum</name>
    <dbReference type="NCBI Taxonomy" id="2030"/>
    <lineage>
        <taxon>Bacteria</taxon>
        <taxon>Bacillati</taxon>
        <taxon>Actinomycetota</taxon>
        <taxon>Actinomycetes</taxon>
        <taxon>Pseudonocardiales</taxon>
        <taxon>Pseudonocardiaceae</taxon>
        <taxon>Kibdelosporangium</taxon>
    </lineage>
</organism>
<evidence type="ECO:0000313" key="11">
    <source>
        <dbReference type="EMBL" id="RSM80367.1"/>
    </source>
</evidence>
<evidence type="ECO:0000256" key="3">
    <source>
        <dbReference type="ARBA" id="ARBA00022448"/>
    </source>
</evidence>
<evidence type="ECO:0000259" key="10">
    <source>
        <dbReference type="PROSITE" id="PS50850"/>
    </source>
</evidence>
<keyword evidence="5 9" id="KW-0812">Transmembrane</keyword>
<dbReference type="CDD" id="cd17320">
    <property type="entry name" value="MFS_MdfA_MDR_like"/>
    <property type="match status" value="1"/>
</dbReference>
<feature type="transmembrane region" description="Helical" evidence="9">
    <location>
        <begin position="361"/>
        <end position="383"/>
    </location>
</feature>
<evidence type="ECO:0000256" key="7">
    <source>
        <dbReference type="ARBA" id="ARBA00023136"/>
    </source>
</evidence>